<keyword evidence="6" id="KW-1185">Reference proteome</keyword>
<organism evidence="5 6">
    <name type="scientific">Taenia crassiceps</name>
    <dbReference type="NCBI Taxonomy" id="6207"/>
    <lineage>
        <taxon>Eukaryota</taxon>
        <taxon>Metazoa</taxon>
        <taxon>Spiralia</taxon>
        <taxon>Lophotrochozoa</taxon>
        <taxon>Platyhelminthes</taxon>
        <taxon>Cestoda</taxon>
        <taxon>Eucestoda</taxon>
        <taxon>Cyclophyllidea</taxon>
        <taxon>Taeniidae</taxon>
        <taxon>Taenia</taxon>
    </lineage>
</organism>
<dbReference type="Gene3D" id="2.60.40.10">
    <property type="entry name" value="Immunoglobulins"/>
    <property type="match status" value="10"/>
</dbReference>
<keyword evidence="2" id="KW-1015">Disulfide bond</keyword>
<proteinExistence type="predicted"/>
<dbReference type="InterPro" id="IPR003598">
    <property type="entry name" value="Ig_sub2"/>
</dbReference>
<evidence type="ECO:0000313" key="6">
    <source>
        <dbReference type="Proteomes" id="UP001651158"/>
    </source>
</evidence>
<dbReference type="SMART" id="SM00408">
    <property type="entry name" value="IGc2"/>
    <property type="match status" value="5"/>
</dbReference>
<dbReference type="Proteomes" id="UP001651158">
    <property type="component" value="Unassembled WGS sequence"/>
</dbReference>
<feature type="domain" description="Ig-like" evidence="3">
    <location>
        <begin position="426"/>
        <end position="523"/>
    </location>
</feature>
<protein>
    <submittedName>
        <fullName evidence="5">Contactin</fullName>
    </submittedName>
</protein>
<evidence type="ECO:0000256" key="2">
    <source>
        <dbReference type="ARBA" id="ARBA00023157"/>
    </source>
</evidence>
<gene>
    <name evidence="5" type="ORF">TcWFU_004029</name>
</gene>
<dbReference type="InterPro" id="IPR013098">
    <property type="entry name" value="Ig_I-set"/>
</dbReference>
<evidence type="ECO:0000259" key="3">
    <source>
        <dbReference type="PROSITE" id="PS50835"/>
    </source>
</evidence>
<dbReference type="PANTHER" id="PTHR44170">
    <property type="entry name" value="PROTEIN SIDEKICK"/>
    <property type="match status" value="1"/>
</dbReference>
<comment type="caution">
    <text evidence="5">The sequence shown here is derived from an EMBL/GenBank/DDBJ whole genome shotgun (WGS) entry which is preliminary data.</text>
</comment>
<evidence type="ECO:0000313" key="5">
    <source>
        <dbReference type="EMBL" id="KAL5107604.1"/>
    </source>
</evidence>
<sequence length="1215" mass="135568">MLQAPFGEFIWSGWPSDKQAIRPSLYTLWFDKPPTAADMANYPISQDKLVYGTNGTAWGWYIGSATEPRPYICQAPLINAKYLHPDGWTIEYGQNDTLPISRGPCFVEQPEDSWFVSGIDVENFVSFKCFANGNPAPSYRWYKLGLTTSGSSVTVKRTLVNPKNSTDSRIAISGGNLVIHSPSPILDSEYYQCEAYNQFGSILSRTAKIVFGQLETFPKHPRKTSVAAAYQSVTIPCDPPAHSPRDSLIYSFYMRKGLGLEPLVLSARPGVFVSQAQALIGFSEATTQDSGIYVCMVTMYQLGSRLSDSPKSPDMPLQVLESNYRTQEPRIYDSFPAIWPSDPIRGHPVRIECFAGGSVQSGPLQYTWRRLDGVPIPTSRLRELNRVIDIPQVQPEDQGVYECSVTDTRGSQADPRTVSLQIRALPYFTNKAKDKIVAVNTTVTMVCEADGIPKPMQYWYRNGARVRSLIDSSQLDTTRYVLTDGTKEPASLVISNVVTADSAMFDCIAINSLGSVSSSGELRVLAFAPNFQKNPMVPVLGMVDRSAVMICQPEAAPDPTITWFFQGTALAPIASTIDSTTGEPTCPVTYCTLPSGNLLVARLTRMQEGLYECRALNQFGTASTSAHLTVINPLVLTLQPQNTIVEVNSTVIVPCKANVSSFLDVNYAWFYEDVEIKFDRLDVDARRYETTKFLRPYDRNFGFLHIVNIQLYDAGRYTCEAQTPLSRDRATAYILVAGPPGPCAGVEAATIPDTELVMVNWTVGADHFHTIEYFIIEAKVANEPWSVVVTRLNDTADIMIGQNTKRRTTTIGNLYSNIPYQLRVRAVNSMGVGEPSRPSRGIVTLPKAPTRMVRNVTGGGGKEGTLVVKWEPLAYVEQNGEGFHYLLRWRAWEDTEYTTTLVYEPSPVPDTTWVQHTISLPVLRYYKPHEVTIQAVNNQGSGPITDPVVIMSAARLLVTAPRNQQANQYNGSALLITWEPPLLSGEEGPLLGYRLIYWRRNLECLGIESDIERFEQGQRRTLYGADLTSGFIIGLEQDIYYCVAVQAFNTAGDGPPSGFAEQTTYKLWPQSFPTMVQLNSTHYPRTVRVSWIGVQTTLNEEAVLGYRIRYWLVGSNYKEAHTDVDVRLRTYGYVQNLDINKRYNLRVYAYSRGGVGKMSSPIVQFQMIPKDQCVPGASWEGPDIRYNLVCSALKIQWPIWTTPLIFILLFERPSL</sequence>
<dbReference type="InterPro" id="IPR013783">
    <property type="entry name" value="Ig-like_fold"/>
</dbReference>
<dbReference type="PANTHER" id="PTHR44170:SF6">
    <property type="entry name" value="CONTACTIN"/>
    <property type="match status" value="1"/>
</dbReference>
<dbReference type="EMBL" id="JAKROA010000004">
    <property type="protein sequence ID" value="KAL5107604.1"/>
    <property type="molecule type" value="Genomic_DNA"/>
</dbReference>
<dbReference type="PROSITE" id="PS50853">
    <property type="entry name" value="FN3"/>
    <property type="match status" value="4"/>
</dbReference>
<dbReference type="Pfam" id="PF00047">
    <property type="entry name" value="ig"/>
    <property type="match status" value="2"/>
</dbReference>
<feature type="domain" description="Ig-like" evidence="3">
    <location>
        <begin position="529"/>
        <end position="629"/>
    </location>
</feature>
<dbReference type="InterPro" id="IPR003599">
    <property type="entry name" value="Ig_sub"/>
</dbReference>
<dbReference type="Pfam" id="PF07679">
    <property type="entry name" value="I-set"/>
    <property type="match status" value="2"/>
</dbReference>
<feature type="domain" description="Ig-like" evidence="3">
    <location>
        <begin position="633"/>
        <end position="737"/>
    </location>
</feature>
<dbReference type="CDD" id="cd00063">
    <property type="entry name" value="FN3"/>
    <property type="match status" value="4"/>
</dbReference>
<feature type="domain" description="Fibronectin type-III" evidence="4">
    <location>
        <begin position="849"/>
        <end position="955"/>
    </location>
</feature>
<evidence type="ECO:0000256" key="1">
    <source>
        <dbReference type="ARBA" id="ARBA00022737"/>
    </source>
</evidence>
<evidence type="ECO:0000259" key="4">
    <source>
        <dbReference type="PROSITE" id="PS50853"/>
    </source>
</evidence>
<dbReference type="InterPro" id="IPR036116">
    <property type="entry name" value="FN3_sf"/>
</dbReference>
<dbReference type="SUPFAM" id="SSF49265">
    <property type="entry name" value="Fibronectin type III"/>
    <property type="match status" value="2"/>
</dbReference>
<reference evidence="5 6" key="1">
    <citation type="journal article" date="2022" name="Front. Cell. Infect. Microbiol.">
        <title>The Genomes of Two Strains of Taenia crassiceps the Animal Model for the Study of Human Cysticercosis.</title>
        <authorList>
            <person name="Bobes R.J."/>
            <person name="Estrada K."/>
            <person name="Rios-Valencia D.G."/>
            <person name="Calderon-Gallegos A."/>
            <person name="de la Torre P."/>
            <person name="Carrero J.C."/>
            <person name="Sanchez-Flores A."/>
            <person name="Laclette J.P."/>
        </authorList>
    </citation>
    <scope>NUCLEOTIDE SEQUENCE [LARGE SCALE GENOMIC DNA]</scope>
    <source>
        <strain evidence="5">WFUcys</strain>
    </source>
</reference>
<feature type="domain" description="Ig-like" evidence="3">
    <location>
        <begin position="104"/>
        <end position="210"/>
    </location>
</feature>
<feature type="domain" description="Fibronectin type-III" evidence="4">
    <location>
        <begin position="739"/>
        <end position="848"/>
    </location>
</feature>
<dbReference type="SUPFAM" id="SSF48726">
    <property type="entry name" value="Immunoglobulin"/>
    <property type="match status" value="5"/>
</dbReference>
<name>A0ABR4QDP0_9CEST</name>
<feature type="domain" description="Fibronectin type-III" evidence="4">
    <location>
        <begin position="1072"/>
        <end position="1171"/>
    </location>
</feature>
<accession>A0ABR4QDP0</accession>
<dbReference type="InterPro" id="IPR003961">
    <property type="entry name" value="FN3_dom"/>
</dbReference>
<dbReference type="Pfam" id="PF00041">
    <property type="entry name" value="fn3"/>
    <property type="match status" value="3"/>
</dbReference>
<dbReference type="InterPro" id="IPR013151">
    <property type="entry name" value="Immunoglobulin_dom"/>
</dbReference>
<dbReference type="InterPro" id="IPR007110">
    <property type="entry name" value="Ig-like_dom"/>
</dbReference>
<dbReference type="InterPro" id="IPR036179">
    <property type="entry name" value="Ig-like_dom_sf"/>
</dbReference>
<dbReference type="SMART" id="SM00409">
    <property type="entry name" value="IG"/>
    <property type="match status" value="5"/>
</dbReference>
<dbReference type="SMART" id="SM00060">
    <property type="entry name" value="FN3"/>
    <property type="match status" value="4"/>
</dbReference>
<feature type="domain" description="Fibronectin type-III" evidence="4">
    <location>
        <begin position="960"/>
        <end position="1067"/>
    </location>
</feature>
<feature type="domain" description="Ig-like" evidence="3">
    <location>
        <begin position="329"/>
        <end position="419"/>
    </location>
</feature>
<keyword evidence="1" id="KW-0677">Repeat</keyword>
<dbReference type="PROSITE" id="PS50835">
    <property type="entry name" value="IG_LIKE"/>
    <property type="match status" value="5"/>
</dbReference>